<gene>
    <name evidence="4" type="ORF">XF10B_54950</name>
    <name evidence="2" type="ORF">XF1B_56030</name>
    <name evidence="3" type="ORF">XF4B_55350</name>
</gene>
<dbReference type="SUPFAM" id="SSF53474">
    <property type="entry name" value="alpha/beta-Hydrolases"/>
    <property type="match status" value="1"/>
</dbReference>
<dbReference type="EMBL" id="AP023099">
    <property type="protein sequence ID" value="BCE92697.1"/>
    <property type="molecule type" value="Genomic_DNA"/>
</dbReference>
<sequence>MTNSGITRRRVLRSAAAGSLAAAAASGVIGAARAQSARKTFVFVSGAFCGGWIWRRVTDRLEQGGHKVFAESLTGLADRSHLLSKDVNLDTHIADVVNLIKWESLENVCLVAWSYAGFVCSGALETIGDKVSSVVWLDAYIPVDGQRVADFAAEGVRKAIQTTMDKGEAGVRGLTKITTAAIVAEPDRAFAEAKATPHPVGTYLQQVKVSGALQKVAKKTYIRLPRFPQPAFDKALADCKSDKSWATFELPDVGHMAMLDAPERVSELILQAA</sequence>
<dbReference type="RefSeq" id="WP_049832399.1">
    <property type="nucleotide sequence ID" value="NZ_AXAX01000002.1"/>
</dbReference>
<organism evidence="2">
    <name type="scientific">Bradyrhizobium diazoefficiens</name>
    <dbReference type="NCBI Taxonomy" id="1355477"/>
    <lineage>
        <taxon>Bacteria</taxon>
        <taxon>Pseudomonadati</taxon>
        <taxon>Pseudomonadota</taxon>
        <taxon>Alphaproteobacteria</taxon>
        <taxon>Hyphomicrobiales</taxon>
        <taxon>Nitrobacteraceae</taxon>
        <taxon>Bradyrhizobium</taxon>
    </lineage>
</organism>
<dbReference type="PROSITE" id="PS51318">
    <property type="entry name" value="TAT"/>
    <property type="match status" value="1"/>
</dbReference>
<dbReference type="InterPro" id="IPR052897">
    <property type="entry name" value="Sec-Metab_Biosynth_Hydrolase"/>
</dbReference>
<evidence type="ECO:0000313" key="3">
    <source>
        <dbReference type="EMBL" id="BCE49186.1"/>
    </source>
</evidence>
<accession>A0A809X527</accession>
<evidence type="ECO:0000313" key="4">
    <source>
        <dbReference type="EMBL" id="BCE92697.1"/>
    </source>
</evidence>
<dbReference type="AlphaFoldDB" id="A0A809X527"/>
<protein>
    <submittedName>
        <fullName evidence="2">Esterase</fullName>
    </submittedName>
</protein>
<reference evidence="3" key="3">
    <citation type="submission" date="2020-05" db="EMBL/GenBank/DDBJ databases">
        <title>Complete genome sequence of Bradyrhizobium diazoefficiens XF4 isolated from soybean nodule.</title>
        <authorList>
            <person name="Noda R."/>
            <person name="Kakizaki K."/>
            <person name="Minamisawa K."/>
        </authorList>
    </citation>
    <scope>NUCLEOTIDE SEQUENCE</scope>
    <source>
        <strain evidence="3">XF4</strain>
    </source>
</reference>
<dbReference type="InterPro" id="IPR000073">
    <property type="entry name" value="AB_hydrolase_1"/>
</dbReference>
<dbReference type="PANTHER" id="PTHR37017:SF11">
    <property type="entry name" value="ESTERASE_LIPASE_THIOESTERASE DOMAIN-CONTAINING PROTEIN"/>
    <property type="match status" value="1"/>
</dbReference>
<reference evidence="4" key="2">
    <citation type="submission" date="2020-05" db="EMBL/GenBank/DDBJ databases">
        <title>Complete genome sequence of Bradyrhizobium diazoefficiens XF10 isolated from soybean nodule.</title>
        <authorList>
            <person name="Noda R."/>
            <person name="Kakizaki K."/>
            <person name="Minamisawa K."/>
        </authorList>
    </citation>
    <scope>NUCLEOTIDE SEQUENCE</scope>
    <source>
        <strain evidence="4">XF10</strain>
    </source>
</reference>
<feature type="domain" description="AB hydrolase-1" evidence="1">
    <location>
        <begin position="41"/>
        <end position="267"/>
    </location>
</feature>
<dbReference type="InterPro" id="IPR029058">
    <property type="entry name" value="AB_hydrolase_fold"/>
</dbReference>
<dbReference type="EMBL" id="AP023094">
    <property type="protein sequence ID" value="BCE49186.1"/>
    <property type="molecule type" value="Genomic_DNA"/>
</dbReference>
<dbReference type="Pfam" id="PF12697">
    <property type="entry name" value="Abhydrolase_6"/>
    <property type="match status" value="1"/>
</dbReference>
<name>A0A809X527_9BRAD</name>
<evidence type="ECO:0000259" key="1">
    <source>
        <dbReference type="Pfam" id="PF12697"/>
    </source>
</evidence>
<reference evidence="2" key="1">
    <citation type="submission" date="2020-05" db="EMBL/GenBank/DDBJ databases">
        <title>Complete genome sequence of Bradyrhizobium diazoefficiens XF1 isolated from soybean nodule.</title>
        <authorList>
            <person name="Noda R."/>
            <person name="Kakizaki K."/>
            <person name="Minamisawa K."/>
        </authorList>
    </citation>
    <scope>NUCLEOTIDE SEQUENCE</scope>
    <source>
        <strain evidence="2">XF1</strain>
    </source>
</reference>
<dbReference type="PANTHER" id="PTHR37017">
    <property type="entry name" value="AB HYDROLASE-1 DOMAIN-CONTAINING PROTEIN-RELATED"/>
    <property type="match status" value="1"/>
</dbReference>
<dbReference type="Gene3D" id="3.40.50.1820">
    <property type="entry name" value="alpha/beta hydrolase"/>
    <property type="match status" value="1"/>
</dbReference>
<evidence type="ECO:0000313" key="2">
    <source>
        <dbReference type="EMBL" id="BCE22922.1"/>
    </source>
</evidence>
<dbReference type="EMBL" id="AP023091">
    <property type="protein sequence ID" value="BCE22922.1"/>
    <property type="molecule type" value="Genomic_DNA"/>
</dbReference>
<dbReference type="InterPro" id="IPR006311">
    <property type="entry name" value="TAT_signal"/>
</dbReference>
<proteinExistence type="predicted"/>